<keyword evidence="3" id="KW-1185">Reference proteome</keyword>
<evidence type="ECO:0000313" key="2">
    <source>
        <dbReference type="EMBL" id="KAL1208587.1"/>
    </source>
</evidence>
<gene>
    <name evidence="2" type="ORF">V5N11_008063</name>
</gene>
<evidence type="ECO:0000259" key="1">
    <source>
        <dbReference type="Pfam" id="PF13456"/>
    </source>
</evidence>
<dbReference type="InterPro" id="IPR002156">
    <property type="entry name" value="RNaseH_domain"/>
</dbReference>
<evidence type="ECO:0000313" key="3">
    <source>
        <dbReference type="Proteomes" id="UP001558713"/>
    </source>
</evidence>
<proteinExistence type="predicted"/>
<name>A0ABD1APB2_CARAN</name>
<dbReference type="Pfam" id="PF13456">
    <property type="entry name" value="RVT_3"/>
    <property type="match status" value="1"/>
</dbReference>
<comment type="caution">
    <text evidence="2">The sequence shown here is derived from an EMBL/GenBank/DDBJ whole genome shotgun (WGS) entry which is preliminary data.</text>
</comment>
<organism evidence="2 3">
    <name type="scientific">Cardamine amara subsp. amara</name>
    <dbReference type="NCBI Taxonomy" id="228776"/>
    <lineage>
        <taxon>Eukaryota</taxon>
        <taxon>Viridiplantae</taxon>
        <taxon>Streptophyta</taxon>
        <taxon>Embryophyta</taxon>
        <taxon>Tracheophyta</taxon>
        <taxon>Spermatophyta</taxon>
        <taxon>Magnoliopsida</taxon>
        <taxon>eudicotyledons</taxon>
        <taxon>Gunneridae</taxon>
        <taxon>Pentapetalae</taxon>
        <taxon>rosids</taxon>
        <taxon>malvids</taxon>
        <taxon>Brassicales</taxon>
        <taxon>Brassicaceae</taxon>
        <taxon>Cardamineae</taxon>
        <taxon>Cardamine</taxon>
    </lineage>
</organism>
<dbReference type="EMBL" id="JBANAX010000447">
    <property type="protein sequence ID" value="KAL1208587.1"/>
    <property type="molecule type" value="Genomic_DNA"/>
</dbReference>
<protein>
    <submittedName>
        <fullName evidence="2">E3 ubiquitin-protein ligase RSL1</fullName>
    </submittedName>
</protein>
<dbReference type="AlphaFoldDB" id="A0ABD1APB2"/>
<reference evidence="2 3" key="1">
    <citation type="submission" date="2024-04" db="EMBL/GenBank/DDBJ databases">
        <title>Genome assembly C_amara_ONT_v2.</title>
        <authorList>
            <person name="Yant L."/>
            <person name="Moore C."/>
            <person name="Slenker M."/>
        </authorList>
    </citation>
    <scope>NUCLEOTIDE SEQUENCE [LARGE SCALE GENOMIC DNA]</scope>
    <source>
        <tissue evidence="2">Leaf</tissue>
    </source>
</reference>
<accession>A0ABD1APB2</accession>
<feature type="domain" description="RNase H type-1" evidence="1">
    <location>
        <begin position="70"/>
        <end position="126"/>
    </location>
</feature>
<dbReference type="Proteomes" id="UP001558713">
    <property type="component" value="Unassembled WGS sequence"/>
</dbReference>
<sequence>MRIRNYLKRRFLPPPLKLQKEDDHDVELPDINKPPSSWTIEKLREMKNIHLYKLYFKGLISKELAVNGIKAEFGIAIFDHKDNLFYKTKGHIYYPENITPIEAEIRALIRGLDEALTLRINHISIFSVTLLRFQNVYALVLQMH</sequence>